<comment type="caution">
    <text evidence="5">The sequence shown here is derived from an EMBL/GenBank/DDBJ whole genome shotgun (WGS) entry which is preliminary data.</text>
</comment>
<reference evidence="6" key="1">
    <citation type="journal article" date="2019" name="Int. J. Syst. Evol. Microbiol.">
        <title>The Global Catalogue of Microorganisms (GCM) 10K type strain sequencing project: providing services to taxonomists for standard genome sequencing and annotation.</title>
        <authorList>
            <consortium name="The Broad Institute Genomics Platform"/>
            <consortium name="The Broad Institute Genome Sequencing Center for Infectious Disease"/>
            <person name="Wu L."/>
            <person name="Ma J."/>
        </authorList>
    </citation>
    <scope>NUCLEOTIDE SEQUENCE [LARGE SCALE GENOMIC DNA]</scope>
    <source>
        <strain evidence="6">JCM 16961</strain>
    </source>
</reference>
<organism evidence="5 6">
    <name type="scientific">Zhihengliuella alba</name>
    <dbReference type="NCBI Taxonomy" id="547018"/>
    <lineage>
        <taxon>Bacteria</taxon>
        <taxon>Bacillati</taxon>
        <taxon>Actinomycetota</taxon>
        <taxon>Actinomycetes</taxon>
        <taxon>Micrococcales</taxon>
        <taxon>Micrococcaceae</taxon>
        <taxon>Zhihengliuella</taxon>
    </lineage>
</organism>
<protein>
    <recommendedName>
        <fullName evidence="4">N-acetyltransferase domain-containing protein</fullName>
    </recommendedName>
</protein>
<feature type="region of interest" description="Disordered" evidence="3">
    <location>
        <begin position="1"/>
        <end position="82"/>
    </location>
</feature>
<evidence type="ECO:0000256" key="3">
    <source>
        <dbReference type="SAM" id="MobiDB-lite"/>
    </source>
</evidence>
<evidence type="ECO:0000259" key="4">
    <source>
        <dbReference type="PROSITE" id="PS51186"/>
    </source>
</evidence>
<dbReference type="Proteomes" id="UP001501536">
    <property type="component" value="Unassembled WGS sequence"/>
</dbReference>
<feature type="compositionally biased region" description="Low complexity" evidence="3">
    <location>
        <begin position="38"/>
        <end position="51"/>
    </location>
</feature>
<evidence type="ECO:0000256" key="2">
    <source>
        <dbReference type="ARBA" id="ARBA00023315"/>
    </source>
</evidence>
<proteinExistence type="predicted"/>
<evidence type="ECO:0000313" key="6">
    <source>
        <dbReference type="Proteomes" id="UP001501536"/>
    </source>
</evidence>
<dbReference type="InterPro" id="IPR016181">
    <property type="entry name" value="Acyl_CoA_acyltransferase"/>
</dbReference>
<dbReference type="PANTHER" id="PTHR43877">
    <property type="entry name" value="AMINOALKYLPHOSPHONATE N-ACETYLTRANSFERASE-RELATED-RELATED"/>
    <property type="match status" value="1"/>
</dbReference>
<dbReference type="PROSITE" id="PS51186">
    <property type="entry name" value="GNAT"/>
    <property type="match status" value="1"/>
</dbReference>
<keyword evidence="1" id="KW-0808">Transferase</keyword>
<name>A0ABP7D5S2_9MICC</name>
<dbReference type="CDD" id="cd04301">
    <property type="entry name" value="NAT_SF"/>
    <property type="match status" value="1"/>
</dbReference>
<evidence type="ECO:0000256" key="1">
    <source>
        <dbReference type="ARBA" id="ARBA00022679"/>
    </source>
</evidence>
<dbReference type="RefSeq" id="WP_344881822.1">
    <property type="nucleotide sequence ID" value="NZ_BAABCJ010000002.1"/>
</dbReference>
<dbReference type="SUPFAM" id="SSF55729">
    <property type="entry name" value="Acyl-CoA N-acyltransferases (Nat)"/>
    <property type="match status" value="1"/>
</dbReference>
<feature type="compositionally biased region" description="Low complexity" evidence="3">
    <location>
        <begin position="17"/>
        <end position="30"/>
    </location>
</feature>
<sequence>MCPCSGPRGILTGRPRAASTSNGSAASTSAEPRRRGPPTETSSTITTGATINVPEHTSTDRGVPGSGAADDRPATTVRPATEADHAEISRITVDSYRATGYFEPDSTYFDFIADSADRARHAELLVAERAGRIVATVTLIRAGTRYADICRGEELEMRMLAVDPEVQRTGAGRVLVRAAVDRARELGLTRVALTTGAGWTAPRGLYESLGFTHVSERDWVVPSNGAPLVVYTYDVA</sequence>
<gene>
    <name evidence="5" type="ORF">GCM10022377_13160</name>
</gene>
<keyword evidence="6" id="KW-1185">Reference proteome</keyword>
<feature type="domain" description="N-acetyltransferase" evidence="4">
    <location>
        <begin position="75"/>
        <end position="234"/>
    </location>
</feature>
<dbReference type="InterPro" id="IPR050832">
    <property type="entry name" value="Bact_Acetyltransf"/>
</dbReference>
<dbReference type="EMBL" id="BAABCJ010000002">
    <property type="protein sequence ID" value="GAA3701044.1"/>
    <property type="molecule type" value="Genomic_DNA"/>
</dbReference>
<dbReference type="Pfam" id="PF00583">
    <property type="entry name" value="Acetyltransf_1"/>
    <property type="match status" value="1"/>
</dbReference>
<dbReference type="PANTHER" id="PTHR43877:SF2">
    <property type="entry name" value="AMINOALKYLPHOSPHONATE N-ACETYLTRANSFERASE-RELATED"/>
    <property type="match status" value="1"/>
</dbReference>
<dbReference type="Gene3D" id="3.40.630.30">
    <property type="match status" value="1"/>
</dbReference>
<evidence type="ECO:0000313" key="5">
    <source>
        <dbReference type="EMBL" id="GAA3701044.1"/>
    </source>
</evidence>
<dbReference type="InterPro" id="IPR000182">
    <property type="entry name" value="GNAT_dom"/>
</dbReference>
<accession>A0ABP7D5S2</accession>
<keyword evidence="2" id="KW-0012">Acyltransferase</keyword>